<dbReference type="GO" id="GO:0006281">
    <property type="term" value="P:DNA repair"/>
    <property type="evidence" value="ECO:0007669"/>
    <property type="project" value="TreeGrafter"/>
</dbReference>
<dbReference type="AlphaFoldDB" id="A0A7K4MW46"/>
<gene>
    <name evidence="5" type="ORF">HX858_08245</name>
</gene>
<protein>
    <submittedName>
        <fullName evidence="5">AAA family ATPase</fullName>
    </submittedName>
</protein>
<dbReference type="PANTHER" id="PTHR11669">
    <property type="entry name" value="REPLICATION FACTOR C / DNA POLYMERASE III GAMMA-TAU SUBUNIT"/>
    <property type="match status" value="1"/>
</dbReference>
<dbReference type="HAMAP" id="MF_04162">
    <property type="entry name" value="T4_Clamp_Loader_L"/>
    <property type="match status" value="1"/>
</dbReference>
<dbReference type="EMBL" id="JACATH010000012">
    <property type="protein sequence ID" value="NWJ57722.1"/>
    <property type="molecule type" value="Genomic_DNA"/>
</dbReference>
<dbReference type="GO" id="GO:0003689">
    <property type="term" value="F:DNA clamp loader activity"/>
    <property type="evidence" value="ECO:0007669"/>
    <property type="project" value="InterPro"/>
</dbReference>
<dbReference type="GO" id="GO:0016887">
    <property type="term" value="F:ATP hydrolysis activity"/>
    <property type="evidence" value="ECO:0007669"/>
    <property type="project" value="InterPro"/>
</dbReference>
<evidence type="ECO:0000256" key="2">
    <source>
        <dbReference type="ARBA" id="ARBA00022741"/>
    </source>
</evidence>
<feature type="domain" description="AAA+ ATPase" evidence="4">
    <location>
        <begin position="39"/>
        <end position="160"/>
    </location>
</feature>
<dbReference type="InterPro" id="IPR027417">
    <property type="entry name" value="P-loop_NTPase"/>
</dbReference>
<keyword evidence="2" id="KW-0547">Nucleotide-binding</keyword>
<dbReference type="GO" id="GO:0006261">
    <property type="term" value="P:DNA-templated DNA replication"/>
    <property type="evidence" value="ECO:0007669"/>
    <property type="project" value="TreeGrafter"/>
</dbReference>
<evidence type="ECO:0000256" key="3">
    <source>
        <dbReference type="ARBA" id="ARBA00022840"/>
    </source>
</evidence>
<dbReference type="InterPro" id="IPR003959">
    <property type="entry name" value="ATPase_AAA_core"/>
</dbReference>
<dbReference type="InterPro" id="IPR046388">
    <property type="entry name" value="T4_Clamp_Loader_L"/>
</dbReference>
<dbReference type="PANTHER" id="PTHR11669:SF20">
    <property type="entry name" value="REPLICATION FACTOR C SUBUNIT 4"/>
    <property type="match status" value="1"/>
</dbReference>
<comment type="caution">
    <text evidence="5">The sequence shown here is derived from an EMBL/GenBank/DDBJ whole genome shotgun (WGS) entry which is preliminary data.</text>
</comment>
<dbReference type="InterPro" id="IPR003593">
    <property type="entry name" value="AAA+_ATPase"/>
</dbReference>
<dbReference type="InterPro" id="IPR048815">
    <property type="entry name" value="Gp44_lid"/>
</dbReference>
<dbReference type="GO" id="GO:0005663">
    <property type="term" value="C:DNA replication factor C complex"/>
    <property type="evidence" value="ECO:0007669"/>
    <property type="project" value="TreeGrafter"/>
</dbReference>
<dbReference type="Pfam" id="PF00004">
    <property type="entry name" value="AAA"/>
    <property type="match status" value="1"/>
</dbReference>
<dbReference type="SUPFAM" id="SSF52540">
    <property type="entry name" value="P-loop containing nucleoside triphosphate hydrolases"/>
    <property type="match status" value="1"/>
</dbReference>
<dbReference type="InterPro" id="IPR050238">
    <property type="entry name" value="DNA_Rep/Repair_Clamp_Loader"/>
</dbReference>
<accession>A0A7K4MW46</accession>
<dbReference type="Gene3D" id="3.40.50.300">
    <property type="entry name" value="P-loop containing nucleotide triphosphate hydrolases"/>
    <property type="match status" value="1"/>
</dbReference>
<dbReference type="Gene3D" id="1.10.8.60">
    <property type="match status" value="1"/>
</dbReference>
<dbReference type="SMART" id="SM00382">
    <property type="entry name" value="AAA"/>
    <property type="match status" value="1"/>
</dbReference>
<name>A0A7K4MW46_9ARCH</name>
<dbReference type="Gene3D" id="1.20.272.10">
    <property type="match status" value="1"/>
</dbReference>
<proteinExistence type="inferred from homology"/>
<dbReference type="Pfam" id="PF21328">
    <property type="entry name" value="Gp44_lid"/>
    <property type="match status" value="1"/>
</dbReference>
<evidence type="ECO:0000259" key="4">
    <source>
        <dbReference type="SMART" id="SM00382"/>
    </source>
</evidence>
<reference evidence="5 6" key="1">
    <citation type="journal article" date="2019" name="Environ. Microbiol.">
        <title>Genomics insights into ecotype formation of ammonia-oxidizing archaea in the deep ocean.</title>
        <authorList>
            <person name="Wang Y."/>
            <person name="Huang J.M."/>
            <person name="Cui G.J."/>
            <person name="Nunoura T."/>
            <person name="Takaki Y."/>
            <person name="Li W.L."/>
            <person name="Li J."/>
            <person name="Gao Z.M."/>
            <person name="Takai K."/>
            <person name="Zhang A.Q."/>
            <person name="Stepanauskas R."/>
        </authorList>
    </citation>
    <scope>NUCLEOTIDE SEQUENCE [LARGE SCALE GENOMIC DNA]</scope>
    <source>
        <strain evidence="5 6">L15a</strain>
    </source>
</reference>
<sequence>MIDKEQFLWVEKYRPKKVADCILSPELKDTFSNYVKDNKIPNMILTGGPGTGKTTIARALCDEIGVDYLMVNGSDEGRNIDTVRTTLTQYCSSVSMSGNRKVVIMDEADYMNPDSVQPALRGFIEKFSGNVSFIFTCNFRNRIIDPIHSRCSVVEFVIPKEQREKLAVQFLDRCKKILSNEKVESEEKVIAELIMKHFPDFRRVLNELQKYSSSGKIDSGILSVMSEINMSDLMGFLKQKKFTEVRRWSVQNLDNDPVRIFRKIYDTLYDYLSPTAIPQAVLILAEYQYKAAFVADQEINLVACLTEIMCECEFNGAVF</sequence>
<keyword evidence="1" id="KW-0235">DNA replication</keyword>
<evidence type="ECO:0000313" key="6">
    <source>
        <dbReference type="Proteomes" id="UP000575480"/>
    </source>
</evidence>
<keyword evidence="3" id="KW-0067">ATP-binding</keyword>
<evidence type="ECO:0000256" key="1">
    <source>
        <dbReference type="ARBA" id="ARBA00022705"/>
    </source>
</evidence>
<evidence type="ECO:0000313" key="5">
    <source>
        <dbReference type="EMBL" id="NWJ57722.1"/>
    </source>
</evidence>
<dbReference type="Proteomes" id="UP000575480">
    <property type="component" value="Unassembled WGS sequence"/>
</dbReference>
<dbReference type="GO" id="GO:0005524">
    <property type="term" value="F:ATP binding"/>
    <property type="evidence" value="ECO:0007669"/>
    <property type="project" value="UniProtKB-KW"/>
</dbReference>
<organism evidence="5 6">
    <name type="scientific">Marine Group I thaumarchaeote</name>
    <dbReference type="NCBI Taxonomy" id="2511932"/>
    <lineage>
        <taxon>Archaea</taxon>
        <taxon>Nitrososphaerota</taxon>
        <taxon>Marine Group I</taxon>
    </lineage>
</organism>